<organism evidence="1">
    <name type="scientific">Lepeophtheirus salmonis</name>
    <name type="common">Salmon louse</name>
    <name type="synonym">Caligus salmonis</name>
    <dbReference type="NCBI Taxonomy" id="72036"/>
    <lineage>
        <taxon>Eukaryota</taxon>
        <taxon>Metazoa</taxon>
        <taxon>Ecdysozoa</taxon>
        <taxon>Arthropoda</taxon>
        <taxon>Crustacea</taxon>
        <taxon>Multicrustacea</taxon>
        <taxon>Hexanauplia</taxon>
        <taxon>Copepoda</taxon>
        <taxon>Siphonostomatoida</taxon>
        <taxon>Caligidae</taxon>
        <taxon>Lepeophtheirus</taxon>
    </lineage>
</organism>
<dbReference type="EMBL" id="HACA01030514">
    <property type="protein sequence ID" value="CDW47875.1"/>
    <property type="molecule type" value="Transcribed_RNA"/>
</dbReference>
<reference evidence="1" key="1">
    <citation type="submission" date="2014-05" db="EMBL/GenBank/DDBJ databases">
        <authorList>
            <person name="Chronopoulou M."/>
        </authorList>
    </citation>
    <scope>NUCLEOTIDE SEQUENCE</scope>
    <source>
        <tissue evidence="1">Whole organism</tissue>
    </source>
</reference>
<accession>A0A0K2VC65</accession>
<sequence length="21" mass="2591">MWVPTCFILLLTLRNMCFLYL</sequence>
<protein>
    <submittedName>
        <fullName evidence="1">Uncharacterized protein</fullName>
    </submittedName>
</protein>
<dbReference type="AlphaFoldDB" id="A0A0K2VC65"/>
<evidence type="ECO:0000313" key="1">
    <source>
        <dbReference type="EMBL" id="CDW47875.1"/>
    </source>
</evidence>
<name>A0A0K2VC65_LEPSM</name>
<proteinExistence type="predicted"/>